<feature type="transmembrane region" description="Helical" evidence="2">
    <location>
        <begin position="1204"/>
        <end position="1223"/>
    </location>
</feature>
<keyword evidence="6" id="KW-1185">Reference proteome</keyword>
<feature type="compositionally biased region" description="Low complexity" evidence="1">
    <location>
        <begin position="1171"/>
        <end position="1183"/>
    </location>
</feature>
<evidence type="ECO:0000259" key="4">
    <source>
        <dbReference type="Pfam" id="PF24096"/>
    </source>
</evidence>
<dbReference type="InterPro" id="IPR050452">
    <property type="entry name" value="Metacaspase"/>
</dbReference>
<dbReference type="InterPro" id="IPR055803">
    <property type="entry name" value="DUF7379"/>
</dbReference>
<evidence type="ECO:0000313" key="5">
    <source>
        <dbReference type="EMBL" id="MBE9117676.1"/>
    </source>
</evidence>
<comment type="caution">
    <text evidence="5">The sequence shown here is derived from an EMBL/GenBank/DDBJ whole genome shotgun (WGS) entry which is preliminary data.</text>
</comment>
<feature type="domain" description="Peptidase C14 caspase" evidence="3">
    <location>
        <begin position="6"/>
        <end position="276"/>
    </location>
</feature>
<evidence type="ECO:0000259" key="3">
    <source>
        <dbReference type="Pfam" id="PF00656"/>
    </source>
</evidence>
<dbReference type="GO" id="GO:0006508">
    <property type="term" value="P:proteolysis"/>
    <property type="evidence" value="ECO:0007669"/>
    <property type="project" value="InterPro"/>
</dbReference>
<feature type="region of interest" description="Disordered" evidence="1">
    <location>
        <begin position="1149"/>
        <end position="1200"/>
    </location>
</feature>
<dbReference type="Gene3D" id="3.40.50.1460">
    <property type="match status" value="1"/>
</dbReference>
<dbReference type="InterPro" id="IPR011600">
    <property type="entry name" value="Pept_C14_caspase"/>
</dbReference>
<sequence>MTRSIYALLVGIDEYVSPIPPLQGCVNDIKAMQDYLEGRVATGDDRVHIKTLFNQEATRQAVIEGFRTHLCQATAEDVALFCYSGHGAQEQDPPEFWTIEPDRTNETLVCYDSRSANGWDLADKELAKLIAEVAEKNPHITIVLDCCHSGTGTRDLDVATRQAPIDTRSRPVESFIFSIAEASQLTGTRSLEDNATGWSLPQGRHILLAACREIELAKEYNASGQRRGAFSYFLLDTLKKANGSLSYRDLFKRANALVQAKVSAQSPQLEATLSGDLDQPFLGGAIPSRTPYFTLSHHKEYGWVIDGGAVHGIAQPTADETTFLALFPFDAPPEQLKQLSASLGEAAVTEVMPQLSKVRLEEIENPDTETTFKAVITSLPLPPKGVFITGDESGVELVRKALQEAAPQQQPSLYVREVETPEAADFKLLARNGEYLITRPTDDRPLVAQIQGYSPAKAVKAIERLEHITRWTNIVELSSPANSRIRPDAVQLSVYQNGEELQGTDIRLEYCKENGRWLEPQFKVKLANTSNKPLYCALLDLTDTYAVSAELLASGGVWLQPGEEAWALGGEAIYPTVPQKLWEQGITETRDILKLIVSTAEFDATLLEQDALDLPFGSKAVPKRGKGTLNRLMSRTRSRVLRSKPESEVEYDDWIGTQIGIATVRPLETTPIPQETPITLGQGVTVQGHPQLNAKARLTTVTQATRDLGNDLIPPLLRSAGVQPFQFNTSRGNDPGLSALELSDIENPSVVTPENPLVLELDASLQPNEELLPVSYDGEFFLPLGGCRSTPEGKTEVRLERLSDPMSKGSRSLGGSIRIFFQKIVTQKLGLDFTYPLLAVAKVSPDETVTYETDREQVQARIASAERILLFVHGIIGDTQSMVKSVQRAKVNAEGQERLLIDCYDLVLTFDYENLHTPIEENARLLKQRLEAIGLGENHGKTLHVVAHSMGGLVSRWFIEREGGNQIVQHLIMLGTPNGGSPWSVVEDWALTALSLGLNGLTKITWSVPVVGQLVALTKLAVKAVETIDVSLDQMNPDSDFLKNLASSPEPGIPYTILAGNTALAPNALEPEPGKQTSPLERLMQKLFNRAMEKPFFGQPNDIAVTVKSIKNVSESRTPQPQIQEVGCDHLVYFSHEAGLTALAAAVAKEMPTAQPESPPEPEERPPVTPTPIAEPESSRSAEPPSPNIPEEVTPVEQKESKSWIGVTTILIAVAIILSLFLFQQLRLNPSNEQPEDRQSLLL</sequence>
<keyword evidence="2" id="KW-0472">Membrane</keyword>
<evidence type="ECO:0000256" key="1">
    <source>
        <dbReference type="SAM" id="MobiDB-lite"/>
    </source>
</evidence>
<dbReference type="Proteomes" id="UP000654482">
    <property type="component" value="Unassembled WGS sequence"/>
</dbReference>
<dbReference type="GO" id="GO:0005737">
    <property type="term" value="C:cytoplasm"/>
    <property type="evidence" value="ECO:0007669"/>
    <property type="project" value="TreeGrafter"/>
</dbReference>
<name>A0A8J7DYG6_9CYAN</name>
<dbReference type="RefSeq" id="WP_194030761.1">
    <property type="nucleotide sequence ID" value="NZ_JADEWZ010000028.1"/>
</dbReference>
<dbReference type="InterPro" id="IPR029058">
    <property type="entry name" value="AB_hydrolase_fold"/>
</dbReference>
<dbReference type="PANTHER" id="PTHR48104">
    <property type="entry name" value="METACASPASE-4"/>
    <property type="match status" value="1"/>
</dbReference>
<organism evidence="5 6">
    <name type="scientific">Lusitaniella coriacea LEGE 07157</name>
    <dbReference type="NCBI Taxonomy" id="945747"/>
    <lineage>
        <taxon>Bacteria</taxon>
        <taxon>Bacillati</taxon>
        <taxon>Cyanobacteriota</taxon>
        <taxon>Cyanophyceae</taxon>
        <taxon>Spirulinales</taxon>
        <taxon>Lusitaniellaceae</taxon>
        <taxon>Lusitaniella</taxon>
    </lineage>
</organism>
<dbReference type="Pfam" id="PF00656">
    <property type="entry name" value="Peptidase_C14"/>
    <property type="match status" value="1"/>
</dbReference>
<evidence type="ECO:0000313" key="6">
    <source>
        <dbReference type="Proteomes" id="UP000654482"/>
    </source>
</evidence>
<dbReference type="SUPFAM" id="SSF53474">
    <property type="entry name" value="alpha/beta-Hydrolases"/>
    <property type="match status" value="1"/>
</dbReference>
<keyword evidence="2" id="KW-0812">Transmembrane</keyword>
<dbReference type="EMBL" id="JADEWZ010000028">
    <property type="protein sequence ID" value="MBE9117676.1"/>
    <property type="molecule type" value="Genomic_DNA"/>
</dbReference>
<dbReference type="GO" id="GO:0004197">
    <property type="term" value="F:cysteine-type endopeptidase activity"/>
    <property type="evidence" value="ECO:0007669"/>
    <property type="project" value="InterPro"/>
</dbReference>
<accession>A0A8J7DYG6</accession>
<gene>
    <name evidence="5" type="ORF">IQ249_17405</name>
</gene>
<dbReference type="PANTHER" id="PTHR48104:SF30">
    <property type="entry name" value="METACASPASE-1"/>
    <property type="match status" value="1"/>
</dbReference>
<keyword evidence="2" id="KW-1133">Transmembrane helix</keyword>
<proteinExistence type="predicted"/>
<dbReference type="Gene3D" id="3.40.50.1820">
    <property type="entry name" value="alpha/beta hydrolase"/>
    <property type="match status" value="1"/>
</dbReference>
<protein>
    <submittedName>
        <fullName evidence="5">Caspase family protein</fullName>
    </submittedName>
</protein>
<feature type="domain" description="DUF7379" evidence="4">
    <location>
        <begin position="869"/>
        <end position="1045"/>
    </location>
</feature>
<dbReference type="Pfam" id="PF24096">
    <property type="entry name" value="DUF7379"/>
    <property type="match status" value="1"/>
</dbReference>
<evidence type="ECO:0000256" key="2">
    <source>
        <dbReference type="SAM" id="Phobius"/>
    </source>
</evidence>
<reference evidence="5" key="1">
    <citation type="submission" date="2020-10" db="EMBL/GenBank/DDBJ databases">
        <authorList>
            <person name="Castelo-Branco R."/>
            <person name="Eusebio N."/>
            <person name="Adriana R."/>
            <person name="Vieira A."/>
            <person name="Brugerolle De Fraissinette N."/>
            <person name="Rezende De Castro R."/>
            <person name="Schneider M.P."/>
            <person name="Vasconcelos V."/>
            <person name="Leao P.N."/>
        </authorList>
    </citation>
    <scope>NUCLEOTIDE SEQUENCE</scope>
    <source>
        <strain evidence="5">LEGE 07157</strain>
    </source>
</reference>
<dbReference type="AlphaFoldDB" id="A0A8J7DYG6"/>